<accession>A0A0F5V915</accession>
<proteinExistence type="predicted"/>
<gene>
    <name evidence="1" type="ORF">KY46_17805</name>
</gene>
<dbReference type="STRING" id="265726.KY46_17805"/>
<dbReference type="InterPro" id="IPR036412">
    <property type="entry name" value="HAD-like_sf"/>
</dbReference>
<name>A0A0F5V915_9GAMM</name>
<dbReference type="EMBL" id="JWYV01000018">
    <property type="protein sequence ID" value="KKC98608.1"/>
    <property type="molecule type" value="Genomic_DNA"/>
</dbReference>
<dbReference type="InterPro" id="IPR023198">
    <property type="entry name" value="PGP-like_dom2"/>
</dbReference>
<dbReference type="RefSeq" id="WP_046221962.1">
    <property type="nucleotide sequence ID" value="NZ_JWYV01000018.1"/>
</dbReference>
<dbReference type="Gene3D" id="3.40.50.1000">
    <property type="entry name" value="HAD superfamily/HAD-like"/>
    <property type="match status" value="1"/>
</dbReference>
<dbReference type="Gene3D" id="1.10.150.240">
    <property type="entry name" value="Putative phosphatase, domain 2"/>
    <property type="match status" value="1"/>
</dbReference>
<protein>
    <submittedName>
        <fullName evidence="1">Haloacid dehalogenase</fullName>
    </submittedName>
</protein>
<comment type="caution">
    <text evidence="1">The sequence shown here is derived from an EMBL/GenBank/DDBJ whole genome shotgun (WGS) entry which is preliminary data.</text>
</comment>
<dbReference type="InterPro" id="IPR023214">
    <property type="entry name" value="HAD_sf"/>
</dbReference>
<dbReference type="SUPFAM" id="SSF56784">
    <property type="entry name" value="HAD-like"/>
    <property type="match status" value="1"/>
</dbReference>
<dbReference type="Pfam" id="PF00702">
    <property type="entry name" value="Hydrolase"/>
    <property type="match status" value="1"/>
</dbReference>
<sequence>MYHVMFDVDDTLIQSSQFDENCLVQAVKSVTGLDLYQSWGDYPHATDRGILRTFIEIQAPDEDLVDLERRVKAVFIQNIRERLSHRPALEISGAKAFFHRLLADDRFIVSLATGGWRETARMKLISAGFQIDDVSMASSNDHYSRARIMELARERAGDTDLQLTYFGDAEWDVRACQELGVNLVIVGNKVSHCQTIHDYRSDVQALNYIIHP</sequence>
<dbReference type="AlphaFoldDB" id="A0A0F5V915"/>
<keyword evidence="2" id="KW-1185">Reference proteome</keyword>
<dbReference type="PATRIC" id="fig|265726.11.peg.1845"/>
<dbReference type="Proteomes" id="UP000033633">
    <property type="component" value="Unassembled WGS sequence"/>
</dbReference>
<evidence type="ECO:0000313" key="1">
    <source>
        <dbReference type="EMBL" id="KKC98608.1"/>
    </source>
</evidence>
<dbReference type="OrthoDB" id="9807630at2"/>
<organism evidence="1 2">
    <name type="scientific">Photobacterium halotolerans</name>
    <dbReference type="NCBI Taxonomy" id="265726"/>
    <lineage>
        <taxon>Bacteria</taxon>
        <taxon>Pseudomonadati</taxon>
        <taxon>Pseudomonadota</taxon>
        <taxon>Gammaproteobacteria</taxon>
        <taxon>Vibrionales</taxon>
        <taxon>Vibrionaceae</taxon>
        <taxon>Photobacterium</taxon>
    </lineage>
</organism>
<reference evidence="1 2" key="1">
    <citation type="submission" date="2014-12" db="EMBL/GenBank/DDBJ databases">
        <title>Mercury Reductase activity and rhizosphere competence traits in the genome of root associated Photobacterium halotolerans MELD1.</title>
        <authorList>
            <person name="Mathew D.C."/>
            <person name="Huang C.-C."/>
        </authorList>
    </citation>
    <scope>NUCLEOTIDE SEQUENCE [LARGE SCALE GENOMIC DNA]</scope>
    <source>
        <strain evidence="1 2">MELD1</strain>
    </source>
</reference>
<evidence type="ECO:0000313" key="2">
    <source>
        <dbReference type="Proteomes" id="UP000033633"/>
    </source>
</evidence>